<comment type="caution">
    <text evidence="2">The sequence shown here is derived from an EMBL/GenBank/DDBJ whole genome shotgun (WGS) entry which is preliminary data.</text>
</comment>
<accession>A0A167TD52</accession>
<dbReference type="Proteomes" id="UP000076874">
    <property type="component" value="Unassembled WGS sequence"/>
</dbReference>
<sequence>MAREAMEGGPSKDGKTANDELGQRAFPQGPWADARAPTPTGRYTVNLGQHLAVLFAWRLSGRVSLNRLS</sequence>
<feature type="region of interest" description="Disordered" evidence="1">
    <location>
        <begin position="1"/>
        <end position="42"/>
    </location>
</feature>
<proteinExistence type="predicted"/>
<gene>
    <name evidence="2" type="ORF">SPI_05602</name>
</gene>
<evidence type="ECO:0000313" key="3">
    <source>
        <dbReference type="Proteomes" id="UP000076874"/>
    </source>
</evidence>
<evidence type="ECO:0000256" key="1">
    <source>
        <dbReference type="SAM" id="MobiDB-lite"/>
    </source>
</evidence>
<dbReference type="AlphaFoldDB" id="A0A167TD52"/>
<name>A0A167TD52_9HYPO</name>
<keyword evidence="3" id="KW-1185">Reference proteome</keyword>
<dbReference type="EMBL" id="AZHD01000009">
    <property type="protein sequence ID" value="OAA60478.1"/>
    <property type="molecule type" value="Genomic_DNA"/>
</dbReference>
<feature type="compositionally biased region" description="Basic and acidic residues" evidence="1">
    <location>
        <begin position="1"/>
        <end position="22"/>
    </location>
</feature>
<evidence type="ECO:0000313" key="2">
    <source>
        <dbReference type="EMBL" id="OAA60478.1"/>
    </source>
</evidence>
<reference evidence="2 3" key="1">
    <citation type="journal article" date="2016" name="Genome Biol. Evol.">
        <title>Divergent and convergent evolution of fungal pathogenicity.</title>
        <authorList>
            <person name="Shang Y."/>
            <person name="Xiao G."/>
            <person name="Zheng P."/>
            <person name="Cen K."/>
            <person name="Zhan S."/>
            <person name="Wang C."/>
        </authorList>
    </citation>
    <scope>NUCLEOTIDE SEQUENCE [LARGE SCALE GENOMIC DNA]</scope>
    <source>
        <strain evidence="2 3">RCEF 264</strain>
    </source>
</reference>
<protein>
    <submittedName>
        <fullName evidence="2">Uncharacterized protein</fullName>
    </submittedName>
</protein>
<organism evidence="2 3">
    <name type="scientific">Niveomyces insectorum RCEF 264</name>
    <dbReference type="NCBI Taxonomy" id="1081102"/>
    <lineage>
        <taxon>Eukaryota</taxon>
        <taxon>Fungi</taxon>
        <taxon>Dikarya</taxon>
        <taxon>Ascomycota</taxon>
        <taxon>Pezizomycotina</taxon>
        <taxon>Sordariomycetes</taxon>
        <taxon>Hypocreomycetidae</taxon>
        <taxon>Hypocreales</taxon>
        <taxon>Cordycipitaceae</taxon>
        <taxon>Niveomyces</taxon>
    </lineage>
</organism>